<dbReference type="EMBL" id="MU003697">
    <property type="protein sequence ID" value="KAF2812320.1"/>
    <property type="molecule type" value="Genomic_DNA"/>
</dbReference>
<reference evidence="8" key="2">
    <citation type="submission" date="2020-04" db="EMBL/GenBank/DDBJ databases">
        <authorList>
            <consortium name="NCBI Genome Project"/>
        </authorList>
    </citation>
    <scope>NUCLEOTIDE SEQUENCE</scope>
    <source>
        <strain evidence="8">CBS 304.34</strain>
    </source>
</reference>
<evidence type="ECO:0000256" key="2">
    <source>
        <dbReference type="PROSITE-ProRule" id="PRU00169"/>
    </source>
</evidence>
<feature type="region of interest" description="Disordered" evidence="3">
    <location>
        <begin position="184"/>
        <end position="242"/>
    </location>
</feature>
<dbReference type="InterPro" id="IPR005467">
    <property type="entry name" value="His_kinase_dom"/>
</dbReference>
<dbReference type="InterPro" id="IPR011006">
    <property type="entry name" value="CheY-like_superfamily"/>
</dbReference>
<dbReference type="Gene3D" id="3.40.50.2300">
    <property type="match status" value="1"/>
</dbReference>
<sequence length="1179" mass="129149">MLSFFDRKNCYIMAEATRTLSLQTGTALDPQDSLQWGRAVFTKGNGLCDYTVKMPMMQEATESGNVDVTSFIVNDLTLDDRFKNKSYVVNKPHVRFYAGVPIRSPNGYGIGSYCIMDDKPRNGLSILEISFMHDMAITTMRHLEMIKIKEHHRRGGVMVRSLGCFVKGNDTLEDWWLDPSYPWSASPKKKSQPRVVPGLPVESSTESEYSPDMQAPSLASTMHSRDPSTAATSVTDLQTDHTTETRPLFPVVSEEHIAAQSLQEQILAPDVKSTFGRAARIVLEATEAHGAVFFDASIGTFGGLVEETLNPEPLTETQDWQYDEDKLCEVLGSSVVGSVYPYSMKEKVLKSLLRHYPRGHIFSFDEHGQSFEDATSDQMAPPRLLPDQTSTLKGSQYSSRMMNYQNHLTKDEKTLHDLFPEARSLALCPMWDSHRSRWFAGAIIWSTDPMRVFTVEQELSYLTAFGNSVMAEVARLDTTQADRAKADFISSISHELRSPLHGILGACELVAETSLDPFQVSMTESIESCAQTLLDTINHVLDHAKINNLGNAQSANDIMSLISDVDLSNVAEEVLETVFTGYNFQKSASAAFMRPETTPNETFKIQHAITESPAGLLTSSQVSTNQEVAVVVDVNKADNWIFQTQAGAWRRILMNLFGNALKYTEKGFIKVKLQVKPTPSDIIGEESDLRLIVVDSGRGMSPEYIRDRLFHSFAQENPLSQGTGLGLSIVRNIIDSLGGNIDVQSELGKGTKITVSCRLKNVASSPGAPLTPPDTMVYDVFGRSKGMTVAIVGFDEMTGPEPVQYAPGKLKTGSVGTIVRKALESICGEWFGMVLVSWTSSEHTHPDLFVATERCAAALRAQFESKAGIQSAQEITKPPPVIVLCNAASSSHSSSNTVAPAKYEQVFEHVTQPCGPRKFGRALSACLSRDNHNSQHTVAGAEPAQGLTSEAISKLPSPFGVLNLDPSTKVNTSTDSTVGQHDVATDSIQNLHVKNQRPPNPQSQSSPSVPTTTAKIPTPLPRHVPLFVLAVDDNPINLNLLRNWLLRLSHYPITATNGAEAVEKYKARCNTATSSAPTSATCLPVTETPRFDAVLMDISMPQMNGMEATRQIRAYERELGLKPAKVIALTGLANAQAQQEAFSSGIDTYLVKPLRVRELEGALRDVAMGDEEGSEGTVV</sequence>
<dbReference type="Proteomes" id="UP000504636">
    <property type="component" value="Unplaced"/>
</dbReference>
<feature type="modified residue" description="4-aspartylphosphate" evidence="2">
    <location>
        <position position="1097"/>
    </location>
</feature>
<dbReference type="SMART" id="SM00387">
    <property type="entry name" value="HATPase_c"/>
    <property type="match status" value="1"/>
</dbReference>
<feature type="domain" description="Response regulatory" evidence="5">
    <location>
        <begin position="1027"/>
        <end position="1167"/>
    </location>
</feature>
<protein>
    <submittedName>
        <fullName evidence="6 8">Uncharacterized protein</fullName>
    </submittedName>
</protein>
<dbReference type="Gene3D" id="1.10.287.130">
    <property type="match status" value="1"/>
</dbReference>
<reference evidence="6 8" key="1">
    <citation type="journal article" date="2020" name="Stud. Mycol.">
        <title>101 Dothideomycetes genomes: a test case for predicting lifestyles and emergence of pathogens.</title>
        <authorList>
            <person name="Haridas S."/>
            <person name="Albert R."/>
            <person name="Binder M."/>
            <person name="Bloem J."/>
            <person name="Labutti K."/>
            <person name="Salamov A."/>
            <person name="Andreopoulos B."/>
            <person name="Baker S."/>
            <person name="Barry K."/>
            <person name="Bills G."/>
            <person name="Bluhm B."/>
            <person name="Cannon C."/>
            <person name="Castanera R."/>
            <person name="Culley D."/>
            <person name="Daum C."/>
            <person name="Ezra D."/>
            <person name="Gonzalez J."/>
            <person name="Henrissat B."/>
            <person name="Kuo A."/>
            <person name="Liang C."/>
            <person name="Lipzen A."/>
            <person name="Lutzoni F."/>
            <person name="Magnuson J."/>
            <person name="Mondo S."/>
            <person name="Nolan M."/>
            <person name="Ohm R."/>
            <person name="Pangilinan J."/>
            <person name="Park H.-J."/>
            <person name="Ramirez L."/>
            <person name="Alfaro M."/>
            <person name="Sun H."/>
            <person name="Tritt A."/>
            <person name="Yoshinaga Y."/>
            <person name="Zwiers L.-H."/>
            <person name="Turgeon B."/>
            <person name="Goodwin S."/>
            <person name="Spatafora J."/>
            <person name="Crous P."/>
            <person name="Grigoriev I."/>
        </authorList>
    </citation>
    <scope>NUCLEOTIDE SEQUENCE</scope>
    <source>
        <strain evidence="6 8">CBS 304.34</strain>
    </source>
</reference>
<dbReference type="InterPro" id="IPR004358">
    <property type="entry name" value="Sig_transdc_His_kin-like_C"/>
</dbReference>
<gene>
    <name evidence="6 8" type="ORF">BDZ99DRAFT_439352</name>
</gene>
<feature type="region of interest" description="Disordered" evidence="3">
    <location>
        <begin position="372"/>
        <end position="391"/>
    </location>
</feature>
<dbReference type="PRINTS" id="PR00344">
    <property type="entry name" value="BCTRLSENSOR"/>
</dbReference>
<feature type="compositionally biased region" description="Polar residues" evidence="3">
    <location>
        <begin position="217"/>
        <end position="237"/>
    </location>
</feature>
<evidence type="ECO:0000256" key="1">
    <source>
        <dbReference type="ARBA" id="ARBA00022553"/>
    </source>
</evidence>
<dbReference type="OrthoDB" id="303614at2759"/>
<dbReference type="InterPro" id="IPR001789">
    <property type="entry name" value="Sig_transdc_resp-reg_receiver"/>
</dbReference>
<evidence type="ECO:0000313" key="6">
    <source>
        <dbReference type="EMBL" id="KAF2812320.1"/>
    </source>
</evidence>
<dbReference type="CDD" id="cd00082">
    <property type="entry name" value="HisKA"/>
    <property type="match status" value="1"/>
</dbReference>
<feature type="region of interest" description="Disordered" evidence="3">
    <location>
        <begin position="993"/>
        <end position="1017"/>
    </location>
</feature>
<dbReference type="PROSITE" id="PS50109">
    <property type="entry name" value="HIS_KIN"/>
    <property type="match status" value="1"/>
</dbReference>
<dbReference type="Pfam" id="PF02518">
    <property type="entry name" value="HATPase_c"/>
    <property type="match status" value="1"/>
</dbReference>
<dbReference type="SUPFAM" id="SSF55781">
    <property type="entry name" value="GAF domain-like"/>
    <property type="match status" value="1"/>
</dbReference>
<dbReference type="PANTHER" id="PTHR43719:SF11">
    <property type="entry name" value="HISTIDINE KINASE_RESPONSE REGULATOR, PUTATIVE-RELATED"/>
    <property type="match status" value="1"/>
</dbReference>
<dbReference type="GeneID" id="54458546"/>
<organism evidence="6">
    <name type="scientific">Mytilinidion resinicola</name>
    <dbReference type="NCBI Taxonomy" id="574789"/>
    <lineage>
        <taxon>Eukaryota</taxon>
        <taxon>Fungi</taxon>
        <taxon>Dikarya</taxon>
        <taxon>Ascomycota</taxon>
        <taxon>Pezizomycotina</taxon>
        <taxon>Dothideomycetes</taxon>
        <taxon>Pleosporomycetidae</taxon>
        <taxon>Mytilinidiales</taxon>
        <taxon>Mytilinidiaceae</taxon>
        <taxon>Mytilinidion</taxon>
    </lineage>
</organism>
<dbReference type="InterPro" id="IPR036890">
    <property type="entry name" value="HATPase_C_sf"/>
</dbReference>
<reference evidence="8" key="3">
    <citation type="submission" date="2025-04" db="UniProtKB">
        <authorList>
            <consortium name="RefSeq"/>
        </authorList>
    </citation>
    <scope>IDENTIFICATION</scope>
    <source>
        <strain evidence="8">CBS 304.34</strain>
    </source>
</reference>
<dbReference type="Pfam" id="PF00072">
    <property type="entry name" value="Response_reg"/>
    <property type="match status" value="1"/>
</dbReference>
<keyword evidence="1 2" id="KW-0597">Phosphoprotein</keyword>
<dbReference type="CDD" id="cd17546">
    <property type="entry name" value="REC_hyHK_CKI1_RcsC-like"/>
    <property type="match status" value="1"/>
</dbReference>
<dbReference type="SMART" id="SM00388">
    <property type="entry name" value="HisKA"/>
    <property type="match status" value="1"/>
</dbReference>
<dbReference type="InterPro" id="IPR003661">
    <property type="entry name" value="HisK_dim/P_dom"/>
</dbReference>
<dbReference type="Gene3D" id="3.30.565.10">
    <property type="entry name" value="Histidine kinase-like ATPase, C-terminal domain"/>
    <property type="match status" value="1"/>
</dbReference>
<dbReference type="InterPro" id="IPR003594">
    <property type="entry name" value="HATPase_dom"/>
</dbReference>
<dbReference type="SUPFAM" id="SSF55874">
    <property type="entry name" value="ATPase domain of HSP90 chaperone/DNA topoisomerase II/histidine kinase"/>
    <property type="match status" value="1"/>
</dbReference>
<dbReference type="PROSITE" id="PS50110">
    <property type="entry name" value="RESPONSE_REGULATORY"/>
    <property type="match status" value="1"/>
</dbReference>
<dbReference type="GO" id="GO:0000155">
    <property type="term" value="F:phosphorelay sensor kinase activity"/>
    <property type="evidence" value="ECO:0007669"/>
    <property type="project" value="InterPro"/>
</dbReference>
<dbReference type="RefSeq" id="XP_033579284.1">
    <property type="nucleotide sequence ID" value="XM_033717653.1"/>
</dbReference>
<dbReference type="AlphaFoldDB" id="A0A6A6YU83"/>
<evidence type="ECO:0000313" key="8">
    <source>
        <dbReference type="RefSeq" id="XP_033579284.1"/>
    </source>
</evidence>
<evidence type="ECO:0000256" key="3">
    <source>
        <dbReference type="SAM" id="MobiDB-lite"/>
    </source>
</evidence>
<dbReference type="InterPro" id="IPR036097">
    <property type="entry name" value="HisK_dim/P_sf"/>
</dbReference>
<dbReference type="FunFam" id="1.10.287.130:FF:000023">
    <property type="entry name" value="Sensor histidine kinase/response regulator, putative"/>
    <property type="match status" value="1"/>
</dbReference>
<accession>A0A6A6YU83</accession>
<evidence type="ECO:0000259" key="5">
    <source>
        <dbReference type="PROSITE" id="PS50110"/>
    </source>
</evidence>
<evidence type="ECO:0000259" key="4">
    <source>
        <dbReference type="PROSITE" id="PS50109"/>
    </source>
</evidence>
<evidence type="ECO:0000313" key="7">
    <source>
        <dbReference type="Proteomes" id="UP000504636"/>
    </source>
</evidence>
<dbReference type="SMART" id="SM00448">
    <property type="entry name" value="REC"/>
    <property type="match status" value="1"/>
</dbReference>
<dbReference type="PANTHER" id="PTHR43719">
    <property type="entry name" value="TWO-COMPONENT HISTIDINE KINASE"/>
    <property type="match status" value="1"/>
</dbReference>
<name>A0A6A6YU83_9PEZI</name>
<dbReference type="SUPFAM" id="SSF47384">
    <property type="entry name" value="Homodimeric domain of signal transducing histidine kinase"/>
    <property type="match status" value="1"/>
</dbReference>
<dbReference type="Pfam" id="PF00512">
    <property type="entry name" value="HisKA"/>
    <property type="match status" value="1"/>
</dbReference>
<feature type="domain" description="Histidine kinase" evidence="4">
    <location>
        <begin position="491"/>
        <end position="761"/>
    </location>
</feature>
<dbReference type="SUPFAM" id="SSF52172">
    <property type="entry name" value="CheY-like"/>
    <property type="match status" value="1"/>
</dbReference>
<dbReference type="InterPro" id="IPR050956">
    <property type="entry name" value="2C_system_His_kinase"/>
</dbReference>
<keyword evidence="7" id="KW-1185">Reference proteome</keyword>
<proteinExistence type="predicted"/>